<name>A0A9Q3I981_9BASI</name>
<keyword evidence="3" id="KW-1185">Reference proteome</keyword>
<organism evidence="2 3">
    <name type="scientific">Austropuccinia psidii MF-1</name>
    <dbReference type="NCBI Taxonomy" id="1389203"/>
    <lineage>
        <taxon>Eukaryota</taxon>
        <taxon>Fungi</taxon>
        <taxon>Dikarya</taxon>
        <taxon>Basidiomycota</taxon>
        <taxon>Pucciniomycotina</taxon>
        <taxon>Pucciniomycetes</taxon>
        <taxon>Pucciniales</taxon>
        <taxon>Sphaerophragmiaceae</taxon>
        <taxon>Austropuccinia</taxon>
    </lineage>
</organism>
<feature type="compositionally biased region" description="Acidic residues" evidence="1">
    <location>
        <begin position="66"/>
        <end position="82"/>
    </location>
</feature>
<feature type="region of interest" description="Disordered" evidence="1">
    <location>
        <begin position="1"/>
        <end position="104"/>
    </location>
</feature>
<reference evidence="2" key="1">
    <citation type="submission" date="2021-03" db="EMBL/GenBank/DDBJ databases">
        <title>Draft genome sequence of rust myrtle Austropuccinia psidii MF-1, a brazilian biotype.</title>
        <authorList>
            <person name="Quecine M.C."/>
            <person name="Pachon D.M.R."/>
            <person name="Bonatelli M.L."/>
            <person name="Correr F.H."/>
            <person name="Franceschini L.M."/>
            <person name="Leite T.F."/>
            <person name="Margarido G.R.A."/>
            <person name="Almeida C.A."/>
            <person name="Ferrarezi J.A."/>
            <person name="Labate C.A."/>
        </authorList>
    </citation>
    <scope>NUCLEOTIDE SEQUENCE</scope>
    <source>
        <strain evidence="2">MF-1</strain>
    </source>
</reference>
<evidence type="ECO:0000313" key="3">
    <source>
        <dbReference type="Proteomes" id="UP000765509"/>
    </source>
</evidence>
<dbReference type="Proteomes" id="UP000765509">
    <property type="component" value="Unassembled WGS sequence"/>
</dbReference>
<dbReference type="EMBL" id="AVOT02036018">
    <property type="protein sequence ID" value="MBW0530454.1"/>
    <property type="molecule type" value="Genomic_DNA"/>
</dbReference>
<proteinExistence type="predicted"/>
<protein>
    <submittedName>
        <fullName evidence="2">Uncharacterized protein</fullName>
    </submittedName>
</protein>
<accession>A0A9Q3I981</accession>
<gene>
    <name evidence="2" type="ORF">O181_070169</name>
</gene>
<feature type="compositionally biased region" description="Basic and acidic residues" evidence="1">
    <location>
        <begin position="41"/>
        <end position="65"/>
    </location>
</feature>
<sequence>MPVEHSTPANNTRYQRHQAVLTHTERAPLDHTPSVHQLSKNVDRGKPMEGEEPCRRPRSRLRESEDKEGEESVEEEVSEETGIEVGFKGAPEASESPNLALPNQTLVSQTEPTFLKIMEQMN</sequence>
<evidence type="ECO:0000313" key="2">
    <source>
        <dbReference type="EMBL" id="MBW0530454.1"/>
    </source>
</evidence>
<dbReference type="AlphaFoldDB" id="A0A9Q3I981"/>
<comment type="caution">
    <text evidence="2">The sequence shown here is derived from an EMBL/GenBank/DDBJ whole genome shotgun (WGS) entry which is preliminary data.</text>
</comment>
<feature type="compositionally biased region" description="Polar residues" evidence="1">
    <location>
        <begin position="95"/>
        <end position="104"/>
    </location>
</feature>
<evidence type="ECO:0000256" key="1">
    <source>
        <dbReference type="SAM" id="MobiDB-lite"/>
    </source>
</evidence>